<dbReference type="PANTHER" id="PTHR43163:SF2">
    <property type="entry name" value="ABC TRANSPORTER PERMEASE PROTEIN"/>
    <property type="match status" value="1"/>
</dbReference>
<proteinExistence type="inferred from homology"/>
<evidence type="ECO:0000256" key="2">
    <source>
        <dbReference type="ARBA" id="ARBA00022448"/>
    </source>
</evidence>
<dbReference type="GO" id="GO:0005886">
    <property type="term" value="C:plasma membrane"/>
    <property type="evidence" value="ECO:0007669"/>
    <property type="project" value="UniProtKB-SubCell"/>
</dbReference>
<feature type="domain" description="ABC transmembrane type-1" evidence="8">
    <location>
        <begin position="98"/>
        <end position="339"/>
    </location>
</feature>
<feature type="transmembrane region" description="Helical" evidence="7">
    <location>
        <begin position="12"/>
        <end position="30"/>
    </location>
</feature>
<keyword evidence="4 7" id="KW-0812">Transmembrane</keyword>
<evidence type="ECO:0000256" key="3">
    <source>
        <dbReference type="ARBA" id="ARBA00022475"/>
    </source>
</evidence>
<evidence type="ECO:0000256" key="1">
    <source>
        <dbReference type="ARBA" id="ARBA00004651"/>
    </source>
</evidence>
<evidence type="ECO:0000256" key="7">
    <source>
        <dbReference type="RuleBase" id="RU363032"/>
    </source>
</evidence>
<dbReference type="InterPro" id="IPR000515">
    <property type="entry name" value="MetI-like"/>
</dbReference>
<evidence type="ECO:0000256" key="4">
    <source>
        <dbReference type="ARBA" id="ARBA00022692"/>
    </source>
</evidence>
<evidence type="ECO:0000259" key="8">
    <source>
        <dbReference type="PROSITE" id="PS50928"/>
    </source>
</evidence>
<dbReference type="SUPFAM" id="SSF161098">
    <property type="entry name" value="MetI-like"/>
    <property type="match status" value="1"/>
</dbReference>
<gene>
    <name evidence="9" type="ORF">HALTITAN_1332</name>
</gene>
<dbReference type="Pfam" id="PF00528">
    <property type="entry name" value="BPD_transp_1"/>
    <property type="match status" value="1"/>
</dbReference>
<comment type="caution">
    <text evidence="9">The sequence shown here is derived from an EMBL/GenBank/DDBJ whole genome shotgun (WGS) entry which is preliminary data.</text>
</comment>
<evidence type="ECO:0000256" key="5">
    <source>
        <dbReference type="ARBA" id="ARBA00022989"/>
    </source>
</evidence>
<keyword evidence="6 7" id="KW-0472">Membrane</keyword>
<dbReference type="InterPro" id="IPR035906">
    <property type="entry name" value="MetI-like_sf"/>
</dbReference>
<feature type="transmembrane region" description="Helical" evidence="7">
    <location>
        <begin position="314"/>
        <end position="339"/>
    </location>
</feature>
<dbReference type="PROSITE" id="PS50928">
    <property type="entry name" value="ABC_TM1"/>
    <property type="match status" value="1"/>
</dbReference>
<keyword evidence="3" id="KW-1003">Cell membrane</keyword>
<evidence type="ECO:0000313" key="10">
    <source>
        <dbReference type="Proteomes" id="UP000011651"/>
    </source>
</evidence>
<dbReference type="GO" id="GO:0055085">
    <property type="term" value="P:transmembrane transport"/>
    <property type="evidence" value="ECO:0007669"/>
    <property type="project" value="InterPro"/>
</dbReference>
<dbReference type="Gene3D" id="1.10.3720.10">
    <property type="entry name" value="MetI-like"/>
    <property type="match status" value="1"/>
</dbReference>
<evidence type="ECO:0000256" key="6">
    <source>
        <dbReference type="ARBA" id="ARBA00023136"/>
    </source>
</evidence>
<sequence>MAYAMIAFLIKRLMHAILVMFVISVLAFAIQDNLGDPIQQMVGQSVPESEREEIRERFGLNDPFLVQYARFAKNAVQGDFGYSYFYREPALEVIARHLPATLELVFAATLIIVLLSVPIGVYSAIKPRSPISRLFMGISIIGISIPVFLTAIVLIQIFAIGVTVTLFPESTGWGAWLNDFFSTEGNMPSFGRGYDLVNVVGNWDTNLATWNGLQHLVLPAVSLASIMLPLFIRLIRAEMMEVLQSEYVKYARAKGISMRRVYFVHALKNTMLPVITVGGVQIGTMVAYTILTETVFQWPGMGLMFLDAINRADIPLIVTYLMIVGVIFVVTNTIVDLIYGMVNPTVKLTGKPA</sequence>
<feature type="transmembrane region" description="Helical" evidence="7">
    <location>
        <begin position="134"/>
        <end position="167"/>
    </location>
</feature>
<dbReference type="PANTHER" id="PTHR43163">
    <property type="entry name" value="DIPEPTIDE TRANSPORT SYSTEM PERMEASE PROTEIN DPPB-RELATED"/>
    <property type="match status" value="1"/>
</dbReference>
<dbReference type="AlphaFoldDB" id="L9UA13"/>
<feature type="transmembrane region" description="Helical" evidence="7">
    <location>
        <begin position="270"/>
        <end position="291"/>
    </location>
</feature>
<feature type="transmembrane region" description="Helical" evidence="7">
    <location>
        <begin position="216"/>
        <end position="235"/>
    </location>
</feature>
<feature type="transmembrane region" description="Helical" evidence="7">
    <location>
        <begin position="104"/>
        <end position="122"/>
    </location>
</feature>
<protein>
    <submittedName>
        <fullName evidence="9">Binding-protein-dependent transport systems inner membrane component</fullName>
    </submittedName>
</protein>
<name>L9UA13_9GAMM</name>
<reference evidence="9 10" key="1">
    <citation type="journal article" date="2013" name="Genome Announc.">
        <title>Draft Genome of the Marine Gammaproteobacterium Halomonas titanicae.</title>
        <authorList>
            <person name="Sanchez-Porro C."/>
            <person name="de la Haba R.R."/>
            <person name="Cruz-Hernandez N."/>
            <person name="Gonzalez J.M."/>
            <person name="Reyes-Guirao C."/>
            <person name="Navarro-Sampedro L."/>
            <person name="Carballo M."/>
            <person name="Ventosa A."/>
        </authorList>
    </citation>
    <scope>NUCLEOTIDE SEQUENCE [LARGE SCALE GENOMIC DNA]</scope>
    <source>
        <strain evidence="9 10">BH1</strain>
    </source>
</reference>
<dbReference type="CDD" id="cd06261">
    <property type="entry name" value="TM_PBP2"/>
    <property type="match status" value="1"/>
</dbReference>
<keyword evidence="5 7" id="KW-1133">Transmembrane helix</keyword>
<dbReference type="EMBL" id="AOPO01000004">
    <property type="protein sequence ID" value="ELY21770.1"/>
    <property type="molecule type" value="Genomic_DNA"/>
</dbReference>
<comment type="similarity">
    <text evidence="7">Belongs to the binding-protein-dependent transport system permease family.</text>
</comment>
<comment type="subcellular location">
    <subcellularLocation>
        <location evidence="1 7">Cell membrane</location>
        <topology evidence="1 7">Multi-pass membrane protein</topology>
    </subcellularLocation>
</comment>
<dbReference type="InterPro" id="IPR045621">
    <property type="entry name" value="BPD_transp_1_N"/>
</dbReference>
<dbReference type="PATRIC" id="fig|1204738.3.peg.1991"/>
<dbReference type="Pfam" id="PF19300">
    <property type="entry name" value="BPD_transp_1_N"/>
    <property type="match status" value="1"/>
</dbReference>
<accession>L9UA13</accession>
<dbReference type="Proteomes" id="UP000011651">
    <property type="component" value="Unassembled WGS sequence"/>
</dbReference>
<evidence type="ECO:0000313" key="9">
    <source>
        <dbReference type="EMBL" id="ELY21770.1"/>
    </source>
</evidence>
<organism evidence="9 10">
    <name type="scientific">Vreelandella titanicae BH1</name>
    <dbReference type="NCBI Taxonomy" id="1204738"/>
    <lineage>
        <taxon>Bacteria</taxon>
        <taxon>Pseudomonadati</taxon>
        <taxon>Pseudomonadota</taxon>
        <taxon>Gammaproteobacteria</taxon>
        <taxon>Oceanospirillales</taxon>
        <taxon>Halomonadaceae</taxon>
        <taxon>Vreelandella</taxon>
    </lineage>
</organism>
<keyword evidence="2 7" id="KW-0813">Transport</keyword>